<evidence type="ECO:0000313" key="3">
    <source>
        <dbReference type="Proteomes" id="UP000008810"/>
    </source>
</evidence>
<proteinExistence type="predicted"/>
<evidence type="ECO:0000313" key="2">
    <source>
        <dbReference type="EnsemblPlants" id="KQJ89048"/>
    </source>
</evidence>
<reference evidence="1" key="2">
    <citation type="submission" date="2017-06" db="EMBL/GenBank/DDBJ databases">
        <title>WGS assembly of Brachypodium distachyon.</title>
        <authorList>
            <consortium name="The International Brachypodium Initiative"/>
            <person name="Lucas S."/>
            <person name="Harmon-Smith M."/>
            <person name="Lail K."/>
            <person name="Tice H."/>
            <person name="Grimwood J."/>
            <person name="Bruce D."/>
            <person name="Barry K."/>
            <person name="Shu S."/>
            <person name="Lindquist E."/>
            <person name="Wang M."/>
            <person name="Pitluck S."/>
            <person name="Vogel J.P."/>
            <person name="Garvin D.F."/>
            <person name="Mockler T.C."/>
            <person name="Schmutz J."/>
            <person name="Rokhsar D."/>
            <person name="Bevan M.W."/>
        </authorList>
    </citation>
    <scope>NUCLEOTIDE SEQUENCE</scope>
    <source>
        <strain evidence="1">Bd21</strain>
    </source>
</reference>
<reference evidence="2" key="3">
    <citation type="submission" date="2018-08" db="UniProtKB">
        <authorList>
            <consortium name="EnsemblPlants"/>
        </authorList>
    </citation>
    <scope>IDENTIFICATION</scope>
    <source>
        <strain evidence="2">cv. Bd21</strain>
    </source>
</reference>
<organism evidence="1">
    <name type="scientific">Brachypodium distachyon</name>
    <name type="common">Purple false brome</name>
    <name type="synonym">Trachynia distachya</name>
    <dbReference type="NCBI Taxonomy" id="15368"/>
    <lineage>
        <taxon>Eukaryota</taxon>
        <taxon>Viridiplantae</taxon>
        <taxon>Streptophyta</taxon>
        <taxon>Embryophyta</taxon>
        <taxon>Tracheophyta</taxon>
        <taxon>Spermatophyta</taxon>
        <taxon>Magnoliopsida</taxon>
        <taxon>Liliopsida</taxon>
        <taxon>Poales</taxon>
        <taxon>Poaceae</taxon>
        <taxon>BOP clade</taxon>
        <taxon>Pooideae</taxon>
        <taxon>Stipodae</taxon>
        <taxon>Brachypodieae</taxon>
        <taxon>Brachypodium</taxon>
    </lineage>
</organism>
<evidence type="ECO:0000313" key="1">
    <source>
        <dbReference type="EMBL" id="KQJ89048.1"/>
    </source>
</evidence>
<keyword evidence="3" id="KW-1185">Reference proteome</keyword>
<dbReference type="Proteomes" id="UP000008810">
    <property type="component" value="Chromosome 4"/>
</dbReference>
<protein>
    <submittedName>
        <fullName evidence="1 2">Uncharacterized protein</fullName>
    </submittedName>
</protein>
<reference evidence="1 2" key="1">
    <citation type="journal article" date="2010" name="Nature">
        <title>Genome sequencing and analysis of the model grass Brachypodium distachyon.</title>
        <authorList>
            <consortium name="International Brachypodium Initiative"/>
        </authorList>
    </citation>
    <scope>NUCLEOTIDE SEQUENCE [LARGE SCALE GENOMIC DNA]</scope>
    <source>
        <strain evidence="1 2">Bd21</strain>
    </source>
</reference>
<accession>A0A0Q3IS84</accession>
<name>A0A0Q3IS84_BRADI</name>
<dbReference type="Gramene" id="KQJ89048">
    <property type="protein sequence ID" value="KQJ89048"/>
    <property type="gene ID" value="BRADI_4g23222v3"/>
</dbReference>
<dbReference type="EnsemblPlants" id="KQJ89048">
    <property type="protein sequence ID" value="KQJ89048"/>
    <property type="gene ID" value="BRADI_4g23222v3"/>
</dbReference>
<dbReference type="EMBL" id="CM000883">
    <property type="protein sequence ID" value="KQJ89048.1"/>
    <property type="molecule type" value="Genomic_DNA"/>
</dbReference>
<dbReference type="AlphaFoldDB" id="A0A0Q3IS84"/>
<gene>
    <name evidence="1" type="ORF">BRADI_4g23222v3</name>
</gene>
<sequence>MNQEWTMKIGNRDGTTELSLCLVSCATILVNLVGRAHIEGLLISDRTTAA</sequence>
<dbReference type="InParanoid" id="A0A0Q3IS84"/>